<organism evidence="1 2">
    <name type="scientific">Photobacterium arenosum</name>
    <dbReference type="NCBI Taxonomy" id="2774143"/>
    <lineage>
        <taxon>Bacteria</taxon>
        <taxon>Pseudomonadati</taxon>
        <taxon>Pseudomonadota</taxon>
        <taxon>Gammaproteobacteria</taxon>
        <taxon>Vibrionales</taxon>
        <taxon>Vibrionaceae</taxon>
        <taxon>Photobacterium</taxon>
    </lineage>
</organism>
<evidence type="ECO:0000313" key="2">
    <source>
        <dbReference type="Proteomes" id="UP000649768"/>
    </source>
</evidence>
<proteinExistence type="predicted"/>
<accession>A0ABR9BPZ3</accession>
<gene>
    <name evidence="1" type="ORF">IFO68_13520</name>
</gene>
<evidence type="ECO:0000313" key="1">
    <source>
        <dbReference type="EMBL" id="MBD8513695.1"/>
    </source>
</evidence>
<name>A0ABR9BPZ3_9GAMM</name>
<protein>
    <submittedName>
        <fullName evidence="1">Uncharacterized protein</fullName>
    </submittedName>
</protein>
<keyword evidence="2" id="KW-1185">Reference proteome</keyword>
<dbReference type="RefSeq" id="WP_192016384.1">
    <property type="nucleotide sequence ID" value="NZ_JACYTP010000008.1"/>
</dbReference>
<sequence length="170" mass="19645">MNKNKIYQKTLYIILSIISFFSAGNEARIVTEAFSYELVCHDLHRGEMIVDSVIGAYHEYEMDDGYSGQVKLVISDNQILIYKDNGLMINDELTSNAVEMIGSSRIKVSKTDDEYFSFHLGRTDLVLIQHLIQYDETFKDFFFECTNTPMIGNTEKLFEHIHNVKINQLP</sequence>
<reference evidence="1 2" key="1">
    <citation type="submission" date="2020-09" db="EMBL/GenBank/DDBJ databases">
        <title>Photobacterium sp. CAU 1568 isolated from sand of Sido Beach.</title>
        <authorList>
            <person name="Kim W."/>
        </authorList>
    </citation>
    <scope>NUCLEOTIDE SEQUENCE [LARGE SCALE GENOMIC DNA]</scope>
    <source>
        <strain evidence="1 2">CAU 1568</strain>
    </source>
</reference>
<dbReference type="Proteomes" id="UP000649768">
    <property type="component" value="Unassembled WGS sequence"/>
</dbReference>
<comment type="caution">
    <text evidence="1">The sequence shown here is derived from an EMBL/GenBank/DDBJ whole genome shotgun (WGS) entry which is preliminary data.</text>
</comment>
<dbReference type="EMBL" id="JACYTP010000008">
    <property type="protein sequence ID" value="MBD8513695.1"/>
    <property type="molecule type" value="Genomic_DNA"/>
</dbReference>